<sequence length="356" mass="38285">MKRSFGGGRGMGGGSGGGGGSMLKIVQRAVRTGVGSGGAAPESFSHSTTTATATTTNTSKPRPTYKPNTSNVPSLSSSTSSTPFSSFNLPISATSTGPTWPSCSSPTYSNDEFDWECVDGIEDERAIGFYDDFVFGTVPSEDEVQRAISALQQVLDPASFSQFMKDRLAYNSNKDVGDQASCPTGTIQRVTSVGSDLDWIEPSLHLCNSQILQSHGSERVYDAFHLLQTEPSIQRMVISLSSDKAVWDAVLNNEVVRELRETLNEADNNVLEGSDEGPDGSNAATDILSWIFVNTKAKIVEVIERITKLVNELFQPPDSEKTVAAATDPFKETLRTSFLLSVVVLLIVVVTRAHRA</sequence>
<gene>
    <name evidence="2" type="ORF">ILEXP_LOCUS2071</name>
</gene>
<evidence type="ECO:0000256" key="1">
    <source>
        <dbReference type="SAM" id="MobiDB-lite"/>
    </source>
</evidence>
<feature type="compositionally biased region" description="Low complexity" evidence="1">
    <location>
        <begin position="48"/>
        <end position="58"/>
    </location>
</feature>
<evidence type="ECO:0000313" key="2">
    <source>
        <dbReference type="EMBL" id="CAK9135139.1"/>
    </source>
</evidence>
<comment type="caution">
    <text evidence="2">The sequence shown here is derived from an EMBL/GenBank/DDBJ whole genome shotgun (WGS) entry which is preliminary data.</text>
</comment>
<protein>
    <submittedName>
        <fullName evidence="2">Uncharacterized protein</fullName>
    </submittedName>
</protein>
<organism evidence="2 3">
    <name type="scientific">Ilex paraguariensis</name>
    <name type="common">yerba mate</name>
    <dbReference type="NCBI Taxonomy" id="185542"/>
    <lineage>
        <taxon>Eukaryota</taxon>
        <taxon>Viridiplantae</taxon>
        <taxon>Streptophyta</taxon>
        <taxon>Embryophyta</taxon>
        <taxon>Tracheophyta</taxon>
        <taxon>Spermatophyta</taxon>
        <taxon>Magnoliopsida</taxon>
        <taxon>eudicotyledons</taxon>
        <taxon>Gunneridae</taxon>
        <taxon>Pentapetalae</taxon>
        <taxon>asterids</taxon>
        <taxon>campanulids</taxon>
        <taxon>Aquifoliales</taxon>
        <taxon>Aquifoliaceae</taxon>
        <taxon>Ilex</taxon>
    </lineage>
</organism>
<feature type="region of interest" description="Disordered" evidence="1">
    <location>
        <begin position="1"/>
        <end position="83"/>
    </location>
</feature>
<dbReference type="Proteomes" id="UP001642360">
    <property type="component" value="Unassembled WGS sequence"/>
</dbReference>
<dbReference type="PANTHER" id="PTHR33625:SF3">
    <property type="entry name" value="OS04G0550700 PROTEIN"/>
    <property type="match status" value="1"/>
</dbReference>
<feature type="compositionally biased region" description="Gly residues" evidence="1">
    <location>
        <begin position="1"/>
        <end position="21"/>
    </location>
</feature>
<accession>A0ABC8QR03</accession>
<dbReference type="EMBL" id="CAUOFW020000692">
    <property type="protein sequence ID" value="CAK9135139.1"/>
    <property type="molecule type" value="Genomic_DNA"/>
</dbReference>
<feature type="compositionally biased region" description="Low complexity" evidence="1">
    <location>
        <begin position="67"/>
        <end position="83"/>
    </location>
</feature>
<evidence type="ECO:0000313" key="3">
    <source>
        <dbReference type="Proteomes" id="UP001642360"/>
    </source>
</evidence>
<name>A0ABC8QR03_9AQUA</name>
<keyword evidence="3" id="KW-1185">Reference proteome</keyword>
<proteinExistence type="predicted"/>
<dbReference type="AlphaFoldDB" id="A0ABC8QR03"/>
<dbReference type="PANTHER" id="PTHR33625">
    <property type="entry name" value="OS08G0179900 PROTEIN"/>
    <property type="match status" value="1"/>
</dbReference>
<reference evidence="2 3" key="1">
    <citation type="submission" date="2024-02" db="EMBL/GenBank/DDBJ databases">
        <authorList>
            <person name="Vignale AGUSTIN F."/>
            <person name="Sosa J E."/>
            <person name="Modenutti C."/>
        </authorList>
    </citation>
    <scope>NUCLEOTIDE SEQUENCE [LARGE SCALE GENOMIC DNA]</scope>
</reference>